<keyword evidence="4" id="KW-1185">Reference proteome</keyword>
<evidence type="ECO:0000313" key="4">
    <source>
        <dbReference type="Proteomes" id="UP000541558"/>
    </source>
</evidence>
<dbReference type="InterPro" id="IPR001680">
    <property type="entry name" value="WD40_rpt"/>
</dbReference>
<proteinExistence type="predicted"/>
<dbReference type="Proteomes" id="UP000541558">
    <property type="component" value="Unassembled WGS sequence"/>
</dbReference>
<organism evidence="3 4">
    <name type="scientific">Ephemerocybe angulata</name>
    <dbReference type="NCBI Taxonomy" id="980116"/>
    <lineage>
        <taxon>Eukaryota</taxon>
        <taxon>Fungi</taxon>
        <taxon>Dikarya</taxon>
        <taxon>Basidiomycota</taxon>
        <taxon>Agaricomycotina</taxon>
        <taxon>Agaricomycetes</taxon>
        <taxon>Agaricomycetidae</taxon>
        <taxon>Agaricales</taxon>
        <taxon>Agaricineae</taxon>
        <taxon>Psathyrellaceae</taxon>
        <taxon>Ephemerocybe</taxon>
    </lineage>
</organism>
<protein>
    <submittedName>
        <fullName evidence="3">Uncharacterized protein</fullName>
    </submittedName>
</protein>
<dbReference type="InterPro" id="IPR036322">
    <property type="entry name" value="WD40_repeat_dom_sf"/>
</dbReference>
<sequence>MQPLTPSSPILVLHFPSSVPSLGRRVKIPTYTCDKRLYPVVSSILNPSIEAPVRSTLVHISIAGDTTSVRLHHRFSLQNAVNEGLRELCPAYEWRGDIVALQVGKRKTFVNLRTDTLPFLTAAIKAAEQVGCILVYIVNFMIYSPLRSFRNHILDDVTEMPTYVPLWRGSANTAPINDLQFSGDGRYLLSGGDDGRVYVLDLNHRPITPIELPSLQGPVTSLRWISYPKWSGKLYFVSAGHRGTLRLWKKEAKERVFSSLVKETVMEHPIECIDIHEKTVAVVGKGGIHFYDITFEPVPTFARVHADLAGIKDGHLLHEEGTPRSVIFFNNGSTSTAVMVGYLDSGIIVAWDLVTKKRLWREVMDTSMRQVVSPGFRVADQIFPLDGLSESQILPLPVQVTPATVESIQVPVPADAPPPSSGSGSGLERPGVPPRVIRFELPEDSGGDPPADDHDVRRASGSSPRTDVHIKKIRNNSSYRIFQSSGNTAITVEMFRSVSSAAAGDLYTHKHGESYQIWVCDETNHWRDVNPGDMHPALADYRLHENSGVFSWITSKSQKTYLYRGKSDREMVLRK</sequence>
<dbReference type="SUPFAM" id="SSF50978">
    <property type="entry name" value="WD40 repeat-like"/>
    <property type="match status" value="1"/>
</dbReference>
<dbReference type="Gene3D" id="2.130.10.10">
    <property type="entry name" value="YVTN repeat-like/Quinoprotein amine dehydrogenase"/>
    <property type="match status" value="1"/>
</dbReference>
<name>A0A8H5CFB8_9AGAR</name>
<feature type="repeat" description="WD" evidence="1">
    <location>
        <begin position="169"/>
        <end position="203"/>
    </location>
</feature>
<dbReference type="EMBL" id="JAACJK010000003">
    <property type="protein sequence ID" value="KAF5340740.1"/>
    <property type="molecule type" value="Genomic_DNA"/>
</dbReference>
<dbReference type="InterPro" id="IPR015943">
    <property type="entry name" value="WD40/YVTN_repeat-like_dom_sf"/>
</dbReference>
<reference evidence="3 4" key="1">
    <citation type="journal article" date="2020" name="ISME J.">
        <title>Uncovering the hidden diversity of litter-decomposition mechanisms in mushroom-forming fungi.</title>
        <authorList>
            <person name="Floudas D."/>
            <person name="Bentzer J."/>
            <person name="Ahren D."/>
            <person name="Johansson T."/>
            <person name="Persson P."/>
            <person name="Tunlid A."/>
        </authorList>
    </citation>
    <scope>NUCLEOTIDE SEQUENCE [LARGE SCALE GENOMIC DNA]</scope>
    <source>
        <strain evidence="3 4">CBS 175.51</strain>
    </source>
</reference>
<evidence type="ECO:0000256" key="1">
    <source>
        <dbReference type="PROSITE-ProRule" id="PRU00221"/>
    </source>
</evidence>
<feature type="region of interest" description="Disordered" evidence="2">
    <location>
        <begin position="410"/>
        <end position="468"/>
    </location>
</feature>
<dbReference type="PROSITE" id="PS50082">
    <property type="entry name" value="WD_REPEATS_2"/>
    <property type="match status" value="1"/>
</dbReference>
<evidence type="ECO:0000256" key="2">
    <source>
        <dbReference type="SAM" id="MobiDB-lite"/>
    </source>
</evidence>
<dbReference type="AlphaFoldDB" id="A0A8H5CFB8"/>
<dbReference type="SMART" id="SM00320">
    <property type="entry name" value="WD40"/>
    <property type="match status" value="2"/>
</dbReference>
<gene>
    <name evidence="3" type="ORF">D9611_007375</name>
</gene>
<keyword evidence="1" id="KW-0853">WD repeat</keyword>
<comment type="caution">
    <text evidence="3">The sequence shown here is derived from an EMBL/GenBank/DDBJ whole genome shotgun (WGS) entry which is preliminary data.</text>
</comment>
<dbReference type="Pfam" id="PF00400">
    <property type="entry name" value="WD40"/>
    <property type="match status" value="1"/>
</dbReference>
<evidence type="ECO:0000313" key="3">
    <source>
        <dbReference type="EMBL" id="KAF5340740.1"/>
    </source>
</evidence>
<accession>A0A8H5CFB8</accession>
<dbReference type="OrthoDB" id="3238562at2759"/>